<proteinExistence type="predicted"/>
<evidence type="ECO:0000313" key="2">
    <source>
        <dbReference type="EMBL" id="CAB4946559.1"/>
    </source>
</evidence>
<gene>
    <name evidence="1" type="ORF">UFOPK1392_01409</name>
    <name evidence="2" type="ORF">UFOPK3733_01620</name>
</gene>
<sequence length="148" mass="15814">MSSDDIQSPAIESEAPVIVDSSRCTFETLGDETLVIDTTTGTLFVLRGLAVVVWSALTLGAARPSTLVLEATARYGAETGEVFRSMFDGLAGVFATAPVETAVIEWPEAVDPPTFERFDDIADILTLDPIHDVLPEAGWPFEPDPGSE</sequence>
<dbReference type="AlphaFoldDB" id="A0A6J5YJC5"/>
<protein>
    <submittedName>
        <fullName evidence="1">Unannotated protein</fullName>
    </submittedName>
</protein>
<accession>A0A6J5YJC5</accession>
<reference evidence="1" key="1">
    <citation type="submission" date="2020-05" db="EMBL/GenBank/DDBJ databases">
        <authorList>
            <person name="Chiriac C."/>
            <person name="Salcher M."/>
            <person name="Ghai R."/>
            <person name="Kavagutti S V."/>
        </authorList>
    </citation>
    <scope>NUCLEOTIDE SEQUENCE</scope>
</reference>
<evidence type="ECO:0000313" key="1">
    <source>
        <dbReference type="EMBL" id="CAB4323652.1"/>
    </source>
</evidence>
<name>A0A6J5YJC5_9ZZZZ</name>
<dbReference type="EMBL" id="CAEMXZ010000060">
    <property type="protein sequence ID" value="CAB4323652.1"/>
    <property type="molecule type" value="Genomic_DNA"/>
</dbReference>
<organism evidence="1">
    <name type="scientific">freshwater metagenome</name>
    <dbReference type="NCBI Taxonomy" id="449393"/>
    <lineage>
        <taxon>unclassified sequences</taxon>
        <taxon>metagenomes</taxon>
        <taxon>ecological metagenomes</taxon>
    </lineage>
</organism>
<dbReference type="EMBL" id="CAFBNC010000095">
    <property type="protein sequence ID" value="CAB4946559.1"/>
    <property type="molecule type" value="Genomic_DNA"/>
</dbReference>